<comment type="caution">
    <text evidence="1">The sequence shown here is derived from an EMBL/GenBank/DDBJ whole genome shotgun (WGS) entry which is preliminary data.</text>
</comment>
<accession>A0ABS8G071</accession>
<dbReference type="Proteomes" id="UP001198151">
    <property type="component" value="Unassembled WGS sequence"/>
</dbReference>
<proteinExistence type="predicted"/>
<evidence type="ECO:0000313" key="2">
    <source>
        <dbReference type="Proteomes" id="UP001198151"/>
    </source>
</evidence>
<dbReference type="RefSeq" id="WP_227708361.1">
    <property type="nucleotide sequence ID" value="NZ_JAJEQX010000024.1"/>
</dbReference>
<evidence type="ECO:0000313" key="1">
    <source>
        <dbReference type="EMBL" id="MCC2255289.1"/>
    </source>
</evidence>
<name>A0ABS8G071_9FIRM</name>
<organism evidence="1 2">
    <name type="scientific">Ruminococcus turbiniformis</name>
    <dbReference type="NCBI Taxonomy" id="2881258"/>
    <lineage>
        <taxon>Bacteria</taxon>
        <taxon>Bacillati</taxon>
        <taxon>Bacillota</taxon>
        <taxon>Clostridia</taxon>
        <taxon>Eubacteriales</taxon>
        <taxon>Oscillospiraceae</taxon>
        <taxon>Ruminococcus</taxon>
    </lineage>
</organism>
<gene>
    <name evidence="1" type="ORF">LKD70_12825</name>
</gene>
<sequence length="283" mass="33168">MEKTKLQWHSGFGAAFRITLQDEMPYLEMHEEYLLNKKPLQVDVLIVRKKADIRIEKAVGKIFRQHNIIEYKSPEDYLSINDFYKVYGYACIYQSNTDRVKEIDPEQITLTFVCSHYPRQMLDHLKKVRGIHVERHGEGIYYLKGDPIPMQLMITPELSKKENYWLQNLRTDLKAGGEIRNLMANYEKHRKSKDHAAVMNLIARANWEQMEVEKKMCDALNELFAEELKEADKNGRAIGREQLLKEQIEKKLNKGRTIEEIAEALETDEATVRRIAEGLASRK</sequence>
<dbReference type="EMBL" id="JAJEQX010000024">
    <property type="protein sequence ID" value="MCC2255289.1"/>
    <property type="molecule type" value="Genomic_DNA"/>
</dbReference>
<keyword evidence="2" id="KW-1185">Reference proteome</keyword>
<protein>
    <submittedName>
        <fullName evidence="1">3-isopropylmalate dehydrogenase</fullName>
    </submittedName>
</protein>
<reference evidence="1 2" key="1">
    <citation type="submission" date="2021-10" db="EMBL/GenBank/DDBJ databases">
        <title>Anaerobic single-cell dispensing facilitates the cultivation of human gut bacteria.</title>
        <authorList>
            <person name="Afrizal A."/>
        </authorList>
    </citation>
    <scope>NUCLEOTIDE SEQUENCE [LARGE SCALE GENOMIC DNA]</scope>
    <source>
        <strain evidence="1 2">CLA-AA-H200</strain>
    </source>
</reference>